<gene>
    <name evidence="1" type="ORF">CYJ40_07095</name>
</gene>
<organism evidence="1 2">
    <name type="scientific">Brevibacterium ravenspurgense</name>
    <dbReference type="NCBI Taxonomy" id="479117"/>
    <lineage>
        <taxon>Bacteria</taxon>
        <taxon>Bacillati</taxon>
        <taxon>Actinomycetota</taxon>
        <taxon>Actinomycetes</taxon>
        <taxon>Micrococcales</taxon>
        <taxon>Brevibacteriaceae</taxon>
        <taxon>Brevibacterium</taxon>
    </lineage>
</organism>
<keyword evidence="1" id="KW-0378">Hydrolase</keyword>
<reference evidence="1 2" key="1">
    <citation type="submission" date="2017-12" db="EMBL/GenBank/DDBJ databases">
        <title>Phylogenetic diversity of female urinary microbiome.</title>
        <authorList>
            <person name="Thomas-White K."/>
            <person name="Wolfe A.J."/>
        </authorList>
    </citation>
    <scope>NUCLEOTIDE SEQUENCE [LARGE SCALE GENOMIC DNA]</scope>
    <source>
        <strain evidence="1 2">UMB0426</strain>
    </source>
</reference>
<dbReference type="Gene3D" id="3.40.91.50">
    <property type="match status" value="1"/>
</dbReference>
<evidence type="ECO:0000313" key="1">
    <source>
        <dbReference type="EMBL" id="PKY70141.1"/>
    </source>
</evidence>
<dbReference type="Pfam" id="PF09491">
    <property type="entry name" value="RE_AlwI"/>
    <property type="match status" value="1"/>
</dbReference>
<proteinExistence type="predicted"/>
<dbReference type="InterPro" id="IPR018573">
    <property type="entry name" value="Restrct_endonuc_II_AlwI"/>
</dbReference>
<accession>A0A2I1IG91</accession>
<comment type="caution">
    <text evidence="1">The sequence shown here is derived from an EMBL/GenBank/DDBJ whole genome shotgun (WGS) entry which is preliminary data.</text>
</comment>
<keyword evidence="1" id="KW-0255">Endonuclease</keyword>
<dbReference type="Proteomes" id="UP000242755">
    <property type="component" value="Unassembled WGS sequence"/>
</dbReference>
<sequence length="662" mass="76574">MTYENINFQSYCWVLGTTSFRVAQMNLRIEEQLMHLRNFSHQVTERGEEWKWIGNNDLQSSFYYYLREHDALTGDAPRPDKDARQKTSGLPTLGFTDNNRVITAAGHELLNHVEDGSFGDDNYFLIPADSFIYFKQLLKTSLRIREGVHVRPYFVLAYFLNEFGSLSFDELTYLIPLVVDQQSLNIVKTKLGDIRNGNATFDDVIVENLMAKENYKRAYALWMAHAVDEELLTTVGMNRKSREYDSLYFPFYQSLKRVFVDNHQSPGEVTELHKRIKKLKTSSYWKQAIFGDSHPSKINKDGAASLAPDNPFAAISDENQLKKVFFKYLHLYKARANLSDYFDLNRRYFKLTDTVLFRERTVTFDSIPAAFFSLVGDELLADMFTQSGKLDDSMALADISPMFDISEDRLLTALSSKFGVELASLAQAKDAVRDERYERLHDLLDNRFTQEVFLELLDCFIARDDERLKELVTEDATPSTIFEYVLALIWYEFSGRQGDVLHFMKLSFEADLMPRTHAQGGGADIIFDFEKTDTYPEHDMLIEATLADGTNARRMEMEPVSRHLGTHVLETRNHSDYCVFVAPEIDVNVANDFRFRKQSGYWGRNGEYAPLKIIPVDIYQVKQLVEKNSTYPILYELFETAHNSDEHRPLKWREEIASLITA</sequence>
<dbReference type="EMBL" id="PKGO01000006">
    <property type="protein sequence ID" value="PKY70141.1"/>
    <property type="molecule type" value="Genomic_DNA"/>
</dbReference>
<dbReference type="GO" id="GO:0004519">
    <property type="term" value="F:endonuclease activity"/>
    <property type="evidence" value="ECO:0007669"/>
    <property type="project" value="UniProtKB-KW"/>
</dbReference>
<name>A0A2I1IG91_9MICO</name>
<dbReference type="RefSeq" id="WP_101672546.1">
    <property type="nucleotide sequence ID" value="NZ_PKGO01000006.1"/>
</dbReference>
<protein>
    <submittedName>
        <fullName evidence="1">AlwI family type II restriction endonuclease</fullName>
    </submittedName>
</protein>
<dbReference type="AlphaFoldDB" id="A0A2I1IG91"/>
<keyword evidence="1" id="KW-0540">Nuclease</keyword>
<evidence type="ECO:0000313" key="2">
    <source>
        <dbReference type="Proteomes" id="UP000242755"/>
    </source>
</evidence>